<sequence length="447" mass="49111">MTATRILGKLIGPALLLPTVLPVVVAVAIPGAFTGGGTRRWGRGRVEDLREEARRAQGEAAEAFYELELAQRGMQLSLETIRAVDDGPRARKAFADHGAFAERIDRTNHQYIALMDSHDVESADLDAGTATRARHDFVRMRDELTRTREDLERFAGSLTPLVEAAEKELARVAPAVERAKRSLLEATRALDAVRQAGLDAGDSAADLAALGPELRLLNEGAARHGVQPTLTRAEEVARRAGSIAERMAELPRRAEELGRRLTSLRTRAEAITTRAGQVGPTLSELRRRFSAACWQDLQRVPDEAAEAVAGARRTLDGVERARREQRWNDASNGITEAQALLARTDELVSTAGDRLRRLNEVSFDPSKEIERTRFAVRDAQRLAMVGRAVPEPRHAERLDGAVERLDTAVAALERGGRNPDYWRFLMETKAVRDIAGAVVEDIRGGGR</sequence>
<dbReference type="AlphaFoldDB" id="A0A7W3Y3L2"/>
<proteinExistence type="predicted"/>
<dbReference type="EMBL" id="VKHT01000986">
    <property type="protein sequence ID" value="MBB0246596.1"/>
    <property type="molecule type" value="Genomic_DNA"/>
</dbReference>
<evidence type="ECO:0000313" key="1">
    <source>
        <dbReference type="EMBL" id="MBB0246596.1"/>
    </source>
</evidence>
<evidence type="ECO:0000313" key="2">
    <source>
        <dbReference type="Proteomes" id="UP000538929"/>
    </source>
</evidence>
<gene>
    <name evidence="1" type="ORF">FNQ90_21385</name>
</gene>
<organism evidence="1 2">
    <name type="scientific">Streptomyces alkaliphilus</name>
    <dbReference type="NCBI Taxonomy" id="1472722"/>
    <lineage>
        <taxon>Bacteria</taxon>
        <taxon>Bacillati</taxon>
        <taxon>Actinomycetota</taxon>
        <taxon>Actinomycetes</taxon>
        <taxon>Kitasatosporales</taxon>
        <taxon>Streptomycetaceae</taxon>
        <taxon>Streptomyces</taxon>
    </lineage>
</organism>
<comment type="caution">
    <text evidence="1">The sequence shown here is derived from an EMBL/GenBank/DDBJ whole genome shotgun (WGS) entry which is preliminary data.</text>
</comment>
<protein>
    <recommendedName>
        <fullName evidence="3">TPM domain-containing protein</fullName>
    </recommendedName>
</protein>
<evidence type="ECO:0008006" key="3">
    <source>
        <dbReference type="Google" id="ProtNLM"/>
    </source>
</evidence>
<keyword evidence="2" id="KW-1185">Reference proteome</keyword>
<dbReference type="Proteomes" id="UP000538929">
    <property type="component" value="Unassembled WGS sequence"/>
</dbReference>
<accession>A0A7W3Y3L2</accession>
<name>A0A7W3Y3L2_9ACTN</name>
<reference evidence="2" key="1">
    <citation type="submission" date="2019-10" db="EMBL/GenBank/DDBJ databases">
        <title>Streptomyces sp. nov., a novel actinobacterium isolated from alkaline environment.</title>
        <authorList>
            <person name="Golinska P."/>
        </authorList>
    </citation>
    <scope>NUCLEOTIDE SEQUENCE [LARGE SCALE GENOMIC DNA]</scope>
    <source>
        <strain evidence="2">DSM 42118</strain>
    </source>
</reference>